<evidence type="ECO:0000313" key="11">
    <source>
        <dbReference type="Proteomes" id="UP001201812"/>
    </source>
</evidence>
<protein>
    <submittedName>
        <fullName evidence="10">T-complex protein 11 domain-containing protein</fullName>
    </submittedName>
</protein>
<dbReference type="GO" id="GO:0016324">
    <property type="term" value="C:apical plasma membrane"/>
    <property type="evidence" value="ECO:0007669"/>
    <property type="project" value="UniProtKB-SubCell"/>
</dbReference>
<organism evidence="10 11">
    <name type="scientific">Ditylenchus destructor</name>
    <dbReference type="NCBI Taxonomy" id="166010"/>
    <lineage>
        <taxon>Eukaryota</taxon>
        <taxon>Metazoa</taxon>
        <taxon>Ecdysozoa</taxon>
        <taxon>Nematoda</taxon>
        <taxon>Chromadorea</taxon>
        <taxon>Rhabditida</taxon>
        <taxon>Tylenchina</taxon>
        <taxon>Tylenchomorpha</taxon>
        <taxon>Sphaerularioidea</taxon>
        <taxon>Anguinidae</taxon>
        <taxon>Anguininae</taxon>
        <taxon>Ditylenchus</taxon>
    </lineage>
</organism>
<feature type="transmembrane region" description="Helical" evidence="9">
    <location>
        <begin position="446"/>
        <end position="467"/>
    </location>
</feature>
<dbReference type="Proteomes" id="UP001201812">
    <property type="component" value="Unassembled WGS sequence"/>
</dbReference>
<dbReference type="NCBIfam" id="TIGR01013">
    <property type="entry name" value="2a58"/>
    <property type="match status" value="1"/>
</dbReference>
<evidence type="ECO:0000256" key="8">
    <source>
        <dbReference type="SAM" id="MobiDB-lite"/>
    </source>
</evidence>
<feature type="transmembrane region" description="Helical" evidence="9">
    <location>
        <begin position="286"/>
        <end position="311"/>
    </location>
</feature>
<keyword evidence="5 9" id="KW-0812">Transmembrane</keyword>
<comment type="caution">
    <text evidence="10">The sequence shown here is derived from an EMBL/GenBank/DDBJ whole genome shotgun (WGS) entry which is preliminary data.</text>
</comment>
<dbReference type="Pfam" id="PF02690">
    <property type="entry name" value="Na_Pi_cotrans"/>
    <property type="match status" value="2"/>
</dbReference>
<name>A0AAD4R9J7_9BILA</name>
<feature type="region of interest" description="Disordered" evidence="8">
    <location>
        <begin position="561"/>
        <end position="626"/>
    </location>
</feature>
<evidence type="ECO:0000313" key="10">
    <source>
        <dbReference type="EMBL" id="KAI1718887.1"/>
    </source>
</evidence>
<evidence type="ECO:0000256" key="3">
    <source>
        <dbReference type="ARBA" id="ARBA00010954"/>
    </source>
</evidence>
<comment type="similarity">
    <text evidence="3">Belongs to the TCP11 family.</text>
</comment>
<keyword evidence="11" id="KW-1185">Reference proteome</keyword>
<feature type="transmembrane region" description="Helical" evidence="9">
    <location>
        <begin position="47"/>
        <end position="71"/>
    </location>
</feature>
<evidence type="ECO:0000256" key="9">
    <source>
        <dbReference type="SAM" id="Phobius"/>
    </source>
</evidence>
<dbReference type="AlphaFoldDB" id="A0AAD4R9J7"/>
<accession>A0AAD4R9J7</accession>
<dbReference type="InterPro" id="IPR003841">
    <property type="entry name" value="Na/Pi_transpt"/>
</dbReference>
<comment type="similarity">
    <text evidence="2">Belongs to the SLC34A transporter family.</text>
</comment>
<feature type="transmembrane region" description="Helical" evidence="9">
    <location>
        <begin position="473"/>
        <end position="496"/>
    </location>
</feature>
<keyword evidence="7 9" id="KW-0472">Membrane</keyword>
<evidence type="ECO:0000256" key="5">
    <source>
        <dbReference type="ARBA" id="ARBA00022692"/>
    </source>
</evidence>
<keyword evidence="6 9" id="KW-1133">Transmembrane helix</keyword>
<evidence type="ECO:0000256" key="4">
    <source>
        <dbReference type="ARBA" id="ARBA00022475"/>
    </source>
</evidence>
<dbReference type="GO" id="GO:0044341">
    <property type="term" value="P:sodium-dependent phosphate transport"/>
    <property type="evidence" value="ECO:0007669"/>
    <property type="project" value="InterPro"/>
</dbReference>
<keyword evidence="4" id="KW-1003">Cell membrane</keyword>
<dbReference type="PANTHER" id="PTHR10010:SF46">
    <property type="entry name" value="SODIUM-DEPENDENT PHOSPHATE TRANSPORT PROTEIN 2B"/>
    <property type="match status" value="1"/>
</dbReference>
<dbReference type="Pfam" id="PF05794">
    <property type="entry name" value="Tcp11"/>
    <property type="match status" value="1"/>
</dbReference>
<feature type="compositionally biased region" description="Low complexity" evidence="8">
    <location>
        <begin position="584"/>
        <end position="593"/>
    </location>
</feature>
<dbReference type="PANTHER" id="PTHR10010">
    <property type="entry name" value="SOLUTE CARRIER FAMILY 34 SODIUM PHOSPHATE , MEMBER 2-RELATED"/>
    <property type="match status" value="1"/>
</dbReference>
<evidence type="ECO:0000256" key="7">
    <source>
        <dbReference type="ARBA" id="ARBA00023136"/>
    </source>
</evidence>
<evidence type="ECO:0000256" key="2">
    <source>
        <dbReference type="ARBA" id="ARBA00005808"/>
    </source>
</evidence>
<gene>
    <name evidence="10" type="ORF">DdX_06000</name>
</gene>
<reference evidence="10" key="1">
    <citation type="submission" date="2022-01" db="EMBL/GenBank/DDBJ databases">
        <title>Genome Sequence Resource for Two Populations of Ditylenchus destructor, the Migratory Endoparasitic Phytonematode.</title>
        <authorList>
            <person name="Zhang H."/>
            <person name="Lin R."/>
            <person name="Xie B."/>
        </authorList>
    </citation>
    <scope>NUCLEOTIDE SEQUENCE</scope>
    <source>
        <strain evidence="10">BazhouSP</strain>
    </source>
</reference>
<dbReference type="InterPro" id="IPR008862">
    <property type="entry name" value="Tcp11"/>
</dbReference>
<dbReference type="GO" id="GO:0005436">
    <property type="term" value="F:sodium:phosphate symporter activity"/>
    <property type="evidence" value="ECO:0007669"/>
    <property type="project" value="InterPro"/>
</dbReference>
<evidence type="ECO:0000256" key="1">
    <source>
        <dbReference type="ARBA" id="ARBA00004424"/>
    </source>
</evidence>
<feature type="transmembrane region" description="Helical" evidence="9">
    <location>
        <begin position="374"/>
        <end position="394"/>
    </location>
</feature>
<feature type="transmembrane region" description="Helical" evidence="9">
    <location>
        <begin position="331"/>
        <end position="353"/>
    </location>
</feature>
<dbReference type="EMBL" id="JAKKPZ010000007">
    <property type="protein sequence ID" value="KAI1718887.1"/>
    <property type="molecule type" value="Genomic_DNA"/>
</dbReference>
<sequence>MAKVHPSKEGTLPTKDPTRWVVSQESLAGDESTPWRDMETLEKVEHVAWIILKLIALLLVIFAFICTLGLLSDAFKLIGGKGIGDAIKKSDVIQNPISASIVGMVITLILQSSSTLISVLVGMVAGGLLTVHQAIPVMLGAEMGASFMNALISLGQSGNRDQFRRAFAAATMNDVYNFLCYFAILPIEITFGIMESLSGILVGPLAHHTNGTFKTLSALTDPILNKIVYIDEDAINDAAASRNASNIHRDTFIFRCIDLKTKETLVFCPYNHIFTYSLWSDAAIGFILLGASIIFLIGCLIGIVNLMQSLLAGHVAVLVRRLMDQQCPPPFTWLTDYIVMVVACLVVMVVQSSGVFRSALTPLCGIGVITLERLYPLLLGANVGTTFTGVLAALSADPTKLRETMQIALCQTIYNLLGIALFYPIPQTRKIPINLAKKLGDTTAKYRWFALVYIFTVFLFMPAALLALSFLPYYIMVSVVCSLVAFMCIIIAINVTQKKYPDVLPRVLRSWDFLPRYLHSLKPYDKFMCSICGIIPFCRRRFVHPANNDIMNATQKVSSESSQILNEKGRRTPSPSNADQRDASSSSSHVGSSPEKKRTRPNPPGTPTKSIPIKNPNEDTSIKQSSEGIIQEGKLPLWVAGSSPAKFINLEDIIKVNSSLEKMAIIHEIAVDPKFNVENFQKNDPIYQSVKSVMHKAFWEALRTDFEKDPPDYSHAFSLLAELKELIKEQLTGGNLAIALTALEEALNMDHLKVLLDRKMLDFHDVLQTVLKILEKLCAPARDELVEKLKAENDVALLFKGAFELVEFMKIDMANFAVSQNRGTIESYSSEIEREEFMKVIQLDPNGPVRTKAWLKRLLVEFLADHPEKLFNAQSTSGSDSVRLAKEDITQLIISLYLSLLEVIPAELSNTPFPETLKLDEQRFLALGEKYLQLILTTAAVFISSNLAGKDVCESTDFKTTLKNELIVILNDVSWSNYNDKLGNVFQQCNKDLAKYAGESWTENKTILLKQQILALANVSDRIRQIAKNRICDFLRQVLQQTGQFQLPPGLSIIQSELAAFTSRFYTIVSHNWKTFGTFYAEILQDQFADKRN</sequence>
<feature type="transmembrane region" description="Helical" evidence="9">
    <location>
        <begin position="406"/>
        <end position="425"/>
    </location>
</feature>
<comment type="subcellular location">
    <subcellularLocation>
        <location evidence="1">Apical cell membrane</location>
        <topology evidence="1">Multi-pass membrane protein</topology>
    </subcellularLocation>
</comment>
<proteinExistence type="inferred from homology"/>
<evidence type="ECO:0000256" key="6">
    <source>
        <dbReference type="ARBA" id="ARBA00022989"/>
    </source>
</evidence>